<dbReference type="GO" id="GO:0030313">
    <property type="term" value="C:cell envelope"/>
    <property type="evidence" value="ECO:0007669"/>
    <property type="project" value="UniProtKB-SubCell"/>
</dbReference>
<comment type="similarity">
    <text evidence="2">Belongs to the bacterial solute-binding protein 2 family.</text>
</comment>
<dbReference type="PANTHER" id="PTHR46847:SF1">
    <property type="entry name" value="D-ALLOSE-BINDING PERIPLASMIC PROTEIN-RELATED"/>
    <property type="match status" value="1"/>
</dbReference>
<keyword evidence="6" id="KW-1185">Reference proteome</keyword>
<dbReference type="InterPro" id="IPR028082">
    <property type="entry name" value="Peripla_BP_I"/>
</dbReference>
<dbReference type="Pfam" id="PF13407">
    <property type="entry name" value="Peripla_BP_4"/>
    <property type="match status" value="1"/>
</dbReference>
<evidence type="ECO:0000256" key="3">
    <source>
        <dbReference type="ARBA" id="ARBA00022729"/>
    </source>
</evidence>
<comment type="subcellular location">
    <subcellularLocation>
        <location evidence="1">Cell envelope</location>
    </subcellularLocation>
</comment>
<gene>
    <name evidence="5" type="ORF">Asera_54230</name>
</gene>
<dbReference type="PANTHER" id="PTHR46847">
    <property type="entry name" value="D-ALLOSE-BINDING PERIPLASMIC PROTEIN-RELATED"/>
    <property type="match status" value="1"/>
</dbReference>
<reference evidence="5" key="1">
    <citation type="submission" date="2020-08" db="EMBL/GenBank/DDBJ databases">
        <title>Whole genome shotgun sequence of Actinocatenispora sera NBRC 101916.</title>
        <authorList>
            <person name="Komaki H."/>
            <person name="Tamura T."/>
        </authorList>
    </citation>
    <scope>NUCLEOTIDE SEQUENCE</scope>
    <source>
        <strain evidence="5">NBRC 101916</strain>
    </source>
</reference>
<evidence type="ECO:0000313" key="6">
    <source>
        <dbReference type="Proteomes" id="UP000680750"/>
    </source>
</evidence>
<evidence type="ECO:0000256" key="1">
    <source>
        <dbReference type="ARBA" id="ARBA00004196"/>
    </source>
</evidence>
<evidence type="ECO:0000259" key="4">
    <source>
        <dbReference type="Pfam" id="PF13407"/>
    </source>
</evidence>
<dbReference type="Proteomes" id="UP000680750">
    <property type="component" value="Chromosome"/>
</dbReference>
<evidence type="ECO:0000313" key="5">
    <source>
        <dbReference type="EMBL" id="BCJ31315.1"/>
    </source>
</evidence>
<name>A0A810L8W5_9ACTN</name>
<accession>A0A810L8W5</accession>
<dbReference type="Gene3D" id="3.40.50.2300">
    <property type="match status" value="2"/>
</dbReference>
<dbReference type="InterPro" id="IPR025997">
    <property type="entry name" value="SBP_2_dom"/>
</dbReference>
<evidence type="ECO:0000256" key="2">
    <source>
        <dbReference type="ARBA" id="ARBA00007639"/>
    </source>
</evidence>
<protein>
    <submittedName>
        <fullName evidence="5">ABC transporter substrate-binding protein</fullName>
    </submittedName>
</protein>
<dbReference type="GO" id="GO:0030246">
    <property type="term" value="F:carbohydrate binding"/>
    <property type="evidence" value="ECO:0007669"/>
    <property type="project" value="UniProtKB-ARBA"/>
</dbReference>
<proteinExistence type="inferred from homology"/>
<sequence>MGTDGTRRTGTVWPRKVGSTRRGARRLIGLAAVAALLVGPLAACSESGPGSASGGSGGSKLGKTETFKLGVSLALNNTDFWTSYIGYQKQYAKQYHAKLIGPLVNNNDSGKQISDIRTLISEGAQALIVNPVDSAAIKPALDYARSKGIPVVSVDVAPTAGDTYMIVRADNELYGTESCEYIGKHATSGTVAELQGDLSSLNGRDRSTAFEKCMASKFPKLKVAKYPTKWDASTATTAAATAMSSHKDLVGIYTQWSGPVPGIIQAEKSAGKYKPVGKPGHIIMVSNDGVPFEMKDIRDGVLDATVSQPATLYAKYAVSYSRDALMGKKYAKGQQAASGAGPLVTVGSNLEDPIKAPLVTSQNVDDPSLWGNQAATK</sequence>
<dbReference type="EMBL" id="AP023354">
    <property type="protein sequence ID" value="BCJ31315.1"/>
    <property type="molecule type" value="Genomic_DNA"/>
</dbReference>
<dbReference type="CDD" id="cd01536">
    <property type="entry name" value="PBP1_ABC_sugar_binding-like"/>
    <property type="match status" value="1"/>
</dbReference>
<keyword evidence="3" id="KW-0732">Signal</keyword>
<dbReference type="KEGG" id="aser:Asera_54230"/>
<dbReference type="AlphaFoldDB" id="A0A810L8W5"/>
<feature type="domain" description="Periplasmic binding protein" evidence="4">
    <location>
        <begin position="70"/>
        <end position="329"/>
    </location>
</feature>
<organism evidence="5 6">
    <name type="scientific">Actinocatenispora sera</name>
    <dbReference type="NCBI Taxonomy" id="390989"/>
    <lineage>
        <taxon>Bacteria</taxon>
        <taxon>Bacillati</taxon>
        <taxon>Actinomycetota</taxon>
        <taxon>Actinomycetes</taxon>
        <taxon>Micromonosporales</taxon>
        <taxon>Micromonosporaceae</taxon>
        <taxon>Actinocatenispora</taxon>
    </lineage>
</organism>
<dbReference type="SUPFAM" id="SSF53822">
    <property type="entry name" value="Periplasmic binding protein-like I"/>
    <property type="match status" value="1"/>
</dbReference>
<dbReference type="RefSeq" id="WP_051801542.1">
    <property type="nucleotide sequence ID" value="NZ_AP023354.1"/>
</dbReference>